<evidence type="ECO:0000313" key="20">
    <source>
        <dbReference type="Proteomes" id="UP000466517"/>
    </source>
</evidence>
<dbReference type="PRINTS" id="PR00385">
    <property type="entry name" value="P450"/>
</dbReference>
<reference evidence="19 20" key="1">
    <citation type="journal article" date="2019" name="Emerg. Microbes Infect.">
        <title>Comprehensive subspecies identification of 175 nontuberculous mycobacteria species based on 7547 genomic profiles.</title>
        <authorList>
            <person name="Matsumoto Y."/>
            <person name="Kinjo T."/>
            <person name="Motooka D."/>
            <person name="Nabeya D."/>
            <person name="Jung N."/>
            <person name="Uechi K."/>
            <person name="Horii T."/>
            <person name="Iida T."/>
            <person name="Fujita J."/>
            <person name="Nakamura S."/>
        </authorList>
    </citation>
    <scope>NUCLEOTIDE SEQUENCE [LARGE SCALE GENOMIC DNA]</scope>
    <source>
        <strain evidence="19 20">JCM 13574</strain>
        <plasmid evidence="20">pjcm13574 dna</plasmid>
    </source>
</reference>
<keyword evidence="9 18" id="KW-0503">Monooxygenase</keyword>
<organism evidence="19 20">
    <name type="scientific">Mycolicibacterium madagascariense</name>
    <dbReference type="NCBI Taxonomy" id="212765"/>
    <lineage>
        <taxon>Bacteria</taxon>
        <taxon>Bacillati</taxon>
        <taxon>Actinomycetota</taxon>
        <taxon>Actinomycetes</taxon>
        <taxon>Mycobacteriales</taxon>
        <taxon>Mycobacteriaceae</taxon>
        <taxon>Mycolicibacterium</taxon>
    </lineage>
</organism>
<dbReference type="InterPro" id="IPR001128">
    <property type="entry name" value="Cyt_P450"/>
</dbReference>
<evidence type="ECO:0000256" key="15">
    <source>
        <dbReference type="ARBA" id="ARBA00079588"/>
    </source>
</evidence>
<dbReference type="GO" id="GO:0020037">
    <property type="term" value="F:heme binding"/>
    <property type="evidence" value="ECO:0007669"/>
    <property type="project" value="InterPro"/>
</dbReference>
<dbReference type="PRINTS" id="PR00359">
    <property type="entry name" value="BP450"/>
</dbReference>
<dbReference type="Proteomes" id="UP000466517">
    <property type="component" value="Plasmid pJCM13574"/>
</dbReference>
<keyword evidence="6" id="KW-0442">Lipid degradation</keyword>
<evidence type="ECO:0000256" key="13">
    <source>
        <dbReference type="ARBA" id="ARBA00049645"/>
    </source>
</evidence>
<dbReference type="FunFam" id="1.10.630.10:FF:000018">
    <property type="entry name" value="Cytochrome P450 monooxygenase"/>
    <property type="match status" value="1"/>
</dbReference>
<dbReference type="Gene3D" id="1.10.630.10">
    <property type="entry name" value="Cytochrome P450"/>
    <property type="match status" value="1"/>
</dbReference>
<keyword evidence="8 18" id="KW-0408">Iron</keyword>
<evidence type="ECO:0000256" key="8">
    <source>
        <dbReference type="ARBA" id="ARBA00023004"/>
    </source>
</evidence>
<dbReference type="GO" id="GO:0004497">
    <property type="term" value="F:monooxygenase activity"/>
    <property type="evidence" value="ECO:0007669"/>
    <property type="project" value="UniProtKB-KW"/>
</dbReference>
<dbReference type="RefSeq" id="WP_163744740.1">
    <property type="nucleotide sequence ID" value="NZ_AP022611.1"/>
</dbReference>
<keyword evidence="11" id="KW-1207">Sterol metabolism</keyword>
<comment type="similarity">
    <text evidence="2 18">Belongs to the cytochrome P450 family.</text>
</comment>
<dbReference type="InterPro" id="IPR002397">
    <property type="entry name" value="Cyt_P450_B"/>
</dbReference>
<dbReference type="KEGG" id="mmag:MMAD_55400"/>
<sequence>MNIDLQDPELFREGAPYDVYKHLRETDPVHWQDEADGPGYWALTRYEDIKRVELDSETFSNEPTVLISDVGIAGDETHKHLIFSDAPHHTEHRQLLSKEIGLSRIRKAREGMETLVDSIIDVVIEKGEADLVVDLSSKMASFAIADLMGLDRAESLEMFHAAEILTRNVPVTEGIGLEAITTMFTHASQAWAQRSADPRDDTLSRIAHAEIMGNPVDEFQFQLDYQLLVSAGSDTSRNVLSTGMITLFEHPEARQALLDDPTLLPKALEEILRYTPPIMAMRRTTTADTEIGGTKIGKGQKVVMYYGAANRDPEVFDDPDTFEIRRKVNPHMTFGGGRHHCLGAHLARLELTTMFSAMLRRMPDMAPIGPVDWPELGTPPMVGGPAGLRVGFTPGTRIVEDSVAPIFA</sequence>
<evidence type="ECO:0000256" key="18">
    <source>
        <dbReference type="RuleBase" id="RU000461"/>
    </source>
</evidence>
<evidence type="ECO:0000313" key="19">
    <source>
        <dbReference type="EMBL" id="BBZ31245.1"/>
    </source>
</evidence>
<protein>
    <recommendedName>
        <fullName evidence="14">Steroid C26-monooxygenase</fullName>
    </recommendedName>
    <alternativeName>
        <fullName evidence="15">Cholest-4-en-3-one C26-monooxygenase</fullName>
    </alternativeName>
    <alternativeName>
        <fullName evidence="17">Cholesterol C26-monooxygenase</fullName>
    </alternativeName>
    <alternativeName>
        <fullName evidence="16">Steroid C27-monooxygenase</fullName>
    </alternativeName>
</protein>
<accession>A0A7I7XPX6</accession>
<keyword evidence="20" id="KW-1185">Reference proteome</keyword>
<dbReference type="PANTHER" id="PTHR46696:SF1">
    <property type="entry name" value="CYTOCHROME P450 YJIB-RELATED"/>
    <property type="match status" value="1"/>
</dbReference>
<dbReference type="GO" id="GO:0016042">
    <property type="term" value="P:lipid catabolic process"/>
    <property type="evidence" value="ECO:0007669"/>
    <property type="project" value="UniProtKB-KW"/>
</dbReference>
<evidence type="ECO:0000256" key="7">
    <source>
        <dbReference type="ARBA" id="ARBA00023002"/>
    </source>
</evidence>
<keyword evidence="12" id="KW-0753">Steroid metabolism</keyword>
<evidence type="ECO:0000256" key="17">
    <source>
        <dbReference type="ARBA" id="ARBA00083909"/>
    </source>
</evidence>
<keyword evidence="5 18" id="KW-0479">Metal-binding</keyword>
<evidence type="ECO:0000256" key="10">
    <source>
        <dbReference type="ARBA" id="ARBA00023098"/>
    </source>
</evidence>
<keyword evidence="10" id="KW-0443">Lipid metabolism</keyword>
<dbReference type="GO" id="GO:0016705">
    <property type="term" value="F:oxidoreductase activity, acting on paired donors, with incorporation or reduction of molecular oxygen"/>
    <property type="evidence" value="ECO:0007669"/>
    <property type="project" value="InterPro"/>
</dbReference>
<dbReference type="PROSITE" id="PS00086">
    <property type="entry name" value="CYTOCHROME_P450"/>
    <property type="match status" value="1"/>
</dbReference>
<gene>
    <name evidence="19" type="ORF">MMAD_55400</name>
</gene>
<dbReference type="EMBL" id="AP022611">
    <property type="protein sequence ID" value="BBZ31245.1"/>
    <property type="molecule type" value="Genomic_DNA"/>
</dbReference>
<dbReference type="PANTHER" id="PTHR46696">
    <property type="entry name" value="P450, PUTATIVE (EUROFUNG)-RELATED"/>
    <property type="match status" value="1"/>
</dbReference>
<evidence type="ECO:0000256" key="12">
    <source>
        <dbReference type="ARBA" id="ARBA00023221"/>
    </source>
</evidence>
<evidence type="ECO:0000256" key="5">
    <source>
        <dbReference type="ARBA" id="ARBA00022723"/>
    </source>
</evidence>
<keyword evidence="3" id="KW-0153">Cholesterol metabolism</keyword>
<evidence type="ECO:0000256" key="14">
    <source>
        <dbReference type="ARBA" id="ARBA00070775"/>
    </source>
</evidence>
<evidence type="ECO:0000256" key="3">
    <source>
        <dbReference type="ARBA" id="ARBA00022548"/>
    </source>
</evidence>
<dbReference type="InterPro" id="IPR036396">
    <property type="entry name" value="Cyt_P450_sf"/>
</dbReference>
<keyword evidence="19" id="KW-0614">Plasmid</keyword>
<evidence type="ECO:0000256" key="9">
    <source>
        <dbReference type="ARBA" id="ARBA00023033"/>
    </source>
</evidence>
<evidence type="ECO:0000256" key="16">
    <source>
        <dbReference type="ARBA" id="ARBA00082981"/>
    </source>
</evidence>
<evidence type="ECO:0000256" key="1">
    <source>
        <dbReference type="ARBA" id="ARBA00001971"/>
    </source>
</evidence>
<comment type="cofactor">
    <cofactor evidence="1">
        <name>heme</name>
        <dbReference type="ChEBI" id="CHEBI:30413"/>
    </cofactor>
</comment>
<keyword evidence="7 18" id="KW-0560">Oxidoreductase</keyword>
<evidence type="ECO:0000256" key="6">
    <source>
        <dbReference type="ARBA" id="ARBA00022963"/>
    </source>
</evidence>
<geneLocation type="plasmid" evidence="20">
    <name>pjcm13574 dna</name>
</geneLocation>
<dbReference type="GO" id="GO:0005506">
    <property type="term" value="F:iron ion binding"/>
    <property type="evidence" value="ECO:0007669"/>
    <property type="project" value="InterPro"/>
</dbReference>
<proteinExistence type="inferred from homology"/>
<keyword evidence="4 18" id="KW-0349">Heme</keyword>
<dbReference type="GO" id="GO:0008203">
    <property type="term" value="P:cholesterol metabolic process"/>
    <property type="evidence" value="ECO:0007669"/>
    <property type="project" value="UniProtKB-KW"/>
</dbReference>
<dbReference type="SUPFAM" id="SSF48264">
    <property type="entry name" value="Cytochrome P450"/>
    <property type="match status" value="1"/>
</dbReference>
<name>A0A7I7XPX6_9MYCO</name>
<evidence type="ECO:0000256" key="2">
    <source>
        <dbReference type="ARBA" id="ARBA00010617"/>
    </source>
</evidence>
<evidence type="ECO:0000256" key="11">
    <source>
        <dbReference type="ARBA" id="ARBA00023166"/>
    </source>
</evidence>
<dbReference type="Pfam" id="PF00067">
    <property type="entry name" value="p450"/>
    <property type="match status" value="1"/>
</dbReference>
<dbReference type="InterPro" id="IPR017972">
    <property type="entry name" value="Cyt_P450_CS"/>
</dbReference>
<evidence type="ECO:0000256" key="4">
    <source>
        <dbReference type="ARBA" id="ARBA00022617"/>
    </source>
</evidence>
<dbReference type="AlphaFoldDB" id="A0A7I7XPX6"/>
<comment type="pathway">
    <text evidence="13">Steroid metabolism; cholesterol degradation.</text>
</comment>